<dbReference type="Pfam" id="PF12481">
    <property type="entry name" value="DUF3700"/>
    <property type="match status" value="1"/>
</dbReference>
<dbReference type="GeneID" id="110734442"/>
<dbReference type="InterPro" id="IPR024286">
    <property type="entry name" value="DUF3700"/>
</dbReference>
<accession>A0A803LFL2</accession>
<dbReference type="OrthoDB" id="2019121at2759"/>
<evidence type="ECO:0000259" key="1">
    <source>
        <dbReference type="SMART" id="SM01172"/>
    </source>
</evidence>
<protein>
    <recommendedName>
        <fullName evidence="1">DUF3700 domain-containing protein</fullName>
    </recommendedName>
</protein>
<dbReference type="InterPro" id="IPR029055">
    <property type="entry name" value="Ntn_hydrolases_N"/>
</dbReference>
<dbReference type="Proteomes" id="UP000596660">
    <property type="component" value="Unplaced"/>
</dbReference>
<reference evidence="2" key="1">
    <citation type="journal article" date="2017" name="Nature">
        <title>The genome of Chenopodium quinoa.</title>
        <authorList>
            <person name="Jarvis D.E."/>
            <person name="Ho Y.S."/>
            <person name="Lightfoot D.J."/>
            <person name="Schmoeckel S.M."/>
            <person name="Li B."/>
            <person name="Borm T.J.A."/>
            <person name="Ohyanagi H."/>
            <person name="Mineta K."/>
            <person name="Michell C.T."/>
            <person name="Saber N."/>
            <person name="Kharbatia N.M."/>
            <person name="Rupper R.R."/>
            <person name="Sharp A.R."/>
            <person name="Dally N."/>
            <person name="Boughton B.A."/>
            <person name="Woo Y.H."/>
            <person name="Gao G."/>
            <person name="Schijlen E.G.W.M."/>
            <person name="Guo X."/>
            <person name="Momin A.A."/>
            <person name="Negrao S."/>
            <person name="Al-Babili S."/>
            <person name="Gehring C."/>
            <person name="Roessner U."/>
            <person name="Jung C."/>
            <person name="Murphy K."/>
            <person name="Arold S.T."/>
            <person name="Gojobori T."/>
            <person name="van der Linden C.G."/>
            <person name="van Loo E.N."/>
            <person name="Jellen E.N."/>
            <person name="Maughan P.J."/>
            <person name="Tester M."/>
        </authorList>
    </citation>
    <scope>NUCLEOTIDE SEQUENCE [LARGE SCALE GENOMIC DNA]</scope>
    <source>
        <strain evidence="2">cv. PI 614886</strain>
    </source>
</reference>
<proteinExistence type="predicted"/>
<reference evidence="2" key="2">
    <citation type="submission" date="2021-03" db="UniProtKB">
        <authorList>
            <consortium name="EnsemblPlants"/>
        </authorList>
    </citation>
    <scope>IDENTIFICATION</scope>
</reference>
<dbReference type="KEGG" id="cqi:110734442"/>
<dbReference type="EnsemblPlants" id="AUR62011968-RA">
    <property type="protein sequence ID" value="AUR62011968-RA:cds"/>
    <property type="gene ID" value="AUR62011968"/>
</dbReference>
<dbReference type="Gene3D" id="3.60.20.10">
    <property type="entry name" value="Glutamine Phosphoribosylpyrophosphate, subunit 1, domain 1"/>
    <property type="match status" value="1"/>
</dbReference>
<evidence type="ECO:0000313" key="2">
    <source>
        <dbReference type="EnsemblPlants" id="AUR62011968-RA:cds"/>
    </source>
</evidence>
<dbReference type="InterPro" id="IPR044828">
    <property type="entry name" value="TSJT1-like"/>
</dbReference>
<dbReference type="SMART" id="SM01172">
    <property type="entry name" value="DUF3700"/>
    <property type="match status" value="1"/>
</dbReference>
<dbReference type="OMA" id="GLRSHEN"/>
<dbReference type="Gramene" id="AUR62011968-RA">
    <property type="protein sequence ID" value="AUR62011968-RA:cds"/>
    <property type="gene ID" value="AUR62011968"/>
</dbReference>
<dbReference type="PANTHER" id="PTHR45952:SF4">
    <property type="entry name" value="ALUMINUM INDUCED PROTEIN WITH YGL AND LRDR MOTIFS"/>
    <property type="match status" value="1"/>
</dbReference>
<dbReference type="RefSeq" id="XP_021770287.1">
    <property type="nucleotide sequence ID" value="XM_021914595.1"/>
</dbReference>
<dbReference type="PANTHER" id="PTHR45952">
    <property type="entry name" value="ALUMINUM INDUCED PROTEIN WITH YGL AND LRDR MOTIFS"/>
    <property type="match status" value="1"/>
</dbReference>
<dbReference type="SUPFAM" id="SSF56235">
    <property type="entry name" value="N-terminal nucleophile aminohydrolases (Ntn hydrolases)"/>
    <property type="match status" value="1"/>
</dbReference>
<gene>
    <name evidence="2" type="primary">LOC110734442</name>
</gene>
<dbReference type="AlphaFoldDB" id="A0A803LFL2"/>
<keyword evidence="3" id="KW-1185">Reference proteome</keyword>
<sequence>MLAVFNKEVAKCPEELKNADFLGNLKKDDLIQHFSSIYPDALSVNLGLSGFIAFSSDKQNPLLPRLFAVVDDIYCLFHGHIENIASLKQLYGLTKTANEVSIIIEAYRAMRDRSSNPADHALRNIDGKFAFVIYDSSTKRTFVSVDNEGSVPLFWGTDSEDHLVLSDIAEIIQKACGRSFAPFPKGCYFTSSGGLKSYEHPLKVLKAVPWIDSSGETCGSTFEVTQETKKENKQLGIKGGMPRVGSDADWSTKI</sequence>
<dbReference type="SMR" id="A0A803LFL2"/>
<organism evidence="2 3">
    <name type="scientific">Chenopodium quinoa</name>
    <name type="common">Quinoa</name>
    <dbReference type="NCBI Taxonomy" id="63459"/>
    <lineage>
        <taxon>Eukaryota</taxon>
        <taxon>Viridiplantae</taxon>
        <taxon>Streptophyta</taxon>
        <taxon>Embryophyta</taxon>
        <taxon>Tracheophyta</taxon>
        <taxon>Spermatophyta</taxon>
        <taxon>Magnoliopsida</taxon>
        <taxon>eudicotyledons</taxon>
        <taxon>Gunneridae</taxon>
        <taxon>Pentapetalae</taxon>
        <taxon>Caryophyllales</taxon>
        <taxon>Chenopodiaceae</taxon>
        <taxon>Chenopodioideae</taxon>
        <taxon>Atripliceae</taxon>
        <taxon>Chenopodium</taxon>
    </lineage>
</organism>
<feature type="domain" description="DUF3700" evidence="1">
    <location>
        <begin position="2"/>
        <end position="224"/>
    </location>
</feature>
<name>A0A803LFL2_CHEQI</name>
<evidence type="ECO:0000313" key="3">
    <source>
        <dbReference type="Proteomes" id="UP000596660"/>
    </source>
</evidence>